<dbReference type="Proteomes" id="UP000199675">
    <property type="component" value="Unassembled WGS sequence"/>
</dbReference>
<reference evidence="1 2" key="1">
    <citation type="submission" date="2016-10" db="EMBL/GenBank/DDBJ databases">
        <authorList>
            <person name="de Groot N.N."/>
        </authorList>
    </citation>
    <scope>NUCLEOTIDE SEQUENCE [LARGE SCALE GENOMIC DNA]</scope>
    <source>
        <strain evidence="1 2">CGMCC 1.7059</strain>
    </source>
</reference>
<dbReference type="STRING" id="488533.SAMN04487960_104175"/>
<sequence length="190" mass="21319">MRKISLPATNTVSISIPLDGSTEADENGEVHLGAIGSDEISMLDSARENGMHIIWSTVCLEKKLEDTITDFFFGKTNYPTSRRNVFVNEVLQSSSFQFSFKKSLISTIIKETGVLKGKESSKLQGFLKKIMTWRNAFAHGTLKFDTKGGVLLSYFSGGHQKIVLNEEFWDEVENVFKKCTDYVDKIDSTL</sequence>
<name>A0A1H2WIC8_9GAMM</name>
<accession>A0A1H2WIC8</accession>
<proteinExistence type="predicted"/>
<evidence type="ECO:0000313" key="2">
    <source>
        <dbReference type="Proteomes" id="UP000199675"/>
    </source>
</evidence>
<dbReference type="RefSeq" id="WP_091812417.1">
    <property type="nucleotide sequence ID" value="NZ_FNNE01000004.1"/>
</dbReference>
<protein>
    <recommendedName>
        <fullName evidence="3">RiboL-PSP-HEPN domain-containing protein</fullName>
    </recommendedName>
</protein>
<gene>
    <name evidence="1" type="ORF">SAMN04487960_104175</name>
</gene>
<dbReference type="OrthoDB" id="6400620at2"/>
<dbReference type="AlphaFoldDB" id="A0A1H2WIC8"/>
<evidence type="ECO:0008006" key="3">
    <source>
        <dbReference type="Google" id="ProtNLM"/>
    </source>
</evidence>
<organism evidence="1 2">
    <name type="scientific">Marinobacter mobilis</name>
    <dbReference type="NCBI Taxonomy" id="488533"/>
    <lineage>
        <taxon>Bacteria</taxon>
        <taxon>Pseudomonadati</taxon>
        <taxon>Pseudomonadota</taxon>
        <taxon>Gammaproteobacteria</taxon>
        <taxon>Pseudomonadales</taxon>
        <taxon>Marinobacteraceae</taxon>
        <taxon>Marinobacter</taxon>
    </lineage>
</organism>
<dbReference type="EMBL" id="FNNE01000004">
    <property type="protein sequence ID" value="SDW80246.1"/>
    <property type="molecule type" value="Genomic_DNA"/>
</dbReference>
<evidence type="ECO:0000313" key="1">
    <source>
        <dbReference type="EMBL" id="SDW80246.1"/>
    </source>
</evidence>
<keyword evidence="2" id="KW-1185">Reference proteome</keyword>